<evidence type="ECO:0000313" key="3">
    <source>
        <dbReference type="Proteomes" id="UP000077266"/>
    </source>
</evidence>
<accession>A0A165LH39</accession>
<gene>
    <name evidence="2" type="ORF">EXIGLDRAFT_764036</name>
</gene>
<dbReference type="AlphaFoldDB" id="A0A165LH39"/>
<feature type="compositionally biased region" description="Basic and acidic residues" evidence="1">
    <location>
        <begin position="36"/>
        <end position="45"/>
    </location>
</feature>
<feature type="region of interest" description="Disordered" evidence="1">
    <location>
        <begin position="36"/>
        <end position="61"/>
    </location>
</feature>
<evidence type="ECO:0000256" key="1">
    <source>
        <dbReference type="SAM" id="MobiDB-lite"/>
    </source>
</evidence>
<keyword evidence="3" id="KW-1185">Reference proteome</keyword>
<reference evidence="2 3" key="1">
    <citation type="journal article" date="2016" name="Mol. Biol. Evol.">
        <title>Comparative Genomics of Early-Diverging Mushroom-Forming Fungi Provides Insights into the Origins of Lignocellulose Decay Capabilities.</title>
        <authorList>
            <person name="Nagy L.G."/>
            <person name="Riley R."/>
            <person name="Tritt A."/>
            <person name="Adam C."/>
            <person name="Daum C."/>
            <person name="Floudas D."/>
            <person name="Sun H."/>
            <person name="Yadav J.S."/>
            <person name="Pangilinan J."/>
            <person name="Larsson K.H."/>
            <person name="Matsuura K."/>
            <person name="Barry K."/>
            <person name="Labutti K."/>
            <person name="Kuo R."/>
            <person name="Ohm R.A."/>
            <person name="Bhattacharya S.S."/>
            <person name="Shirouzu T."/>
            <person name="Yoshinaga Y."/>
            <person name="Martin F.M."/>
            <person name="Grigoriev I.V."/>
            <person name="Hibbett D.S."/>
        </authorList>
    </citation>
    <scope>NUCLEOTIDE SEQUENCE [LARGE SCALE GENOMIC DNA]</scope>
    <source>
        <strain evidence="2 3">HHB12029</strain>
    </source>
</reference>
<evidence type="ECO:0000313" key="2">
    <source>
        <dbReference type="EMBL" id="KZV97834.1"/>
    </source>
</evidence>
<sequence>MCSQIGPFILFEVGYVGHGAAAAAYDFFLPTQKMSEHKIQSDKGGRSTSRWTKFPRSPTPD</sequence>
<name>A0A165LH39_EXIGL</name>
<dbReference type="InParanoid" id="A0A165LH39"/>
<proteinExistence type="predicted"/>
<organism evidence="2 3">
    <name type="scientific">Exidia glandulosa HHB12029</name>
    <dbReference type="NCBI Taxonomy" id="1314781"/>
    <lineage>
        <taxon>Eukaryota</taxon>
        <taxon>Fungi</taxon>
        <taxon>Dikarya</taxon>
        <taxon>Basidiomycota</taxon>
        <taxon>Agaricomycotina</taxon>
        <taxon>Agaricomycetes</taxon>
        <taxon>Auriculariales</taxon>
        <taxon>Exidiaceae</taxon>
        <taxon>Exidia</taxon>
    </lineage>
</organism>
<dbReference type="Proteomes" id="UP000077266">
    <property type="component" value="Unassembled WGS sequence"/>
</dbReference>
<dbReference type="EMBL" id="KV425925">
    <property type="protein sequence ID" value="KZV97834.1"/>
    <property type="molecule type" value="Genomic_DNA"/>
</dbReference>
<protein>
    <submittedName>
        <fullName evidence="2">Uncharacterized protein</fullName>
    </submittedName>
</protein>